<dbReference type="Gene3D" id="3.30.70.330">
    <property type="match status" value="1"/>
</dbReference>
<accession>A0A7J0F9Y9</accession>
<gene>
    <name evidence="6" type="ORF">Acr_10g0004240</name>
</gene>
<keyword evidence="7" id="KW-1185">Reference proteome</keyword>
<feature type="domain" description="RRM" evidence="5">
    <location>
        <begin position="64"/>
        <end position="147"/>
    </location>
</feature>
<evidence type="ECO:0000256" key="2">
    <source>
        <dbReference type="ARBA" id="ARBA00022884"/>
    </source>
</evidence>
<dbReference type="SMART" id="SM00360">
    <property type="entry name" value="RRM"/>
    <property type="match status" value="1"/>
</dbReference>
<feature type="region of interest" description="Disordered" evidence="4">
    <location>
        <begin position="30"/>
        <end position="58"/>
    </location>
</feature>
<dbReference type="Proteomes" id="UP000585474">
    <property type="component" value="Unassembled WGS sequence"/>
</dbReference>
<dbReference type="OrthoDB" id="446113at2759"/>
<evidence type="ECO:0000313" key="7">
    <source>
        <dbReference type="Proteomes" id="UP000585474"/>
    </source>
</evidence>
<dbReference type="EMBL" id="BJWL01000010">
    <property type="protein sequence ID" value="GFY95039.1"/>
    <property type="molecule type" value="Genomic_DNA"/>
</dbReference>
<dbReference type="AlphaFoldDB" id="A0A7J0F9Y9"/>
<evidence type="ECO:0000259" key="5">
    <source>
        <dbReference type="PROSITE" id="PS50102"/>
    </source>
</evidence>
<dbReference type="PANTHER" id="PTHR47640">
    <property type="entry name" value="TRNA SELENOCYSTEINE 1-ASSOCIATED PROTEIN 1-RELATED-RELATED"/>
    <property type="match status" value="1"/>
</dbReference>
<evidence type="ECO:0000256" key="4">
    <source>
        <dbReference type="SAM" id="MobiDB-lite"/>
    </source>
</evidence>
<dbReference type="CDD" id="cd12344">
    <property type="entry name" value="RRM1_SECp43_like"/>
    <property type="match status" value="1"/>
</dbReference>
<keyword evidence="1" id="KW-0507">mRNA processing</keyword>
<dbReference type="InterPro" id="IPR000504">
    <property type="entry name" value="RRM_dom"/>
</dbReference>
<dbReference type="GO" id="GO:0003729">
    <property type="term" value="F:mRNA binding"/>
    <property type="evidence" value="ECO:0007669"/>
    <property type="project" value="InterPro"/>
</dbReference>
<dbReference type="Pfam" id="PF00076">
    <property type="entry name" value="RRM_1"/>
    <property type="match status" value="1"/>
</dbReference>
<evidence type="ECO:0000256" key="1">
    <source>
        <dbReference type="ARBA" id="ARBA00022664"/>
    </source>
</evidence>
<organism evidence="6 7">
    <name type="scientific">Actinidia rufa</name>
    <dbReference type="NCBI Taxonomy" id="165716"/>
    <lineage>
        <taxon>Eukaryota</taxon>
        <taxon>Viridiplantae</taxon>
        <taxon>Streptophyta</taxon>
        <taxon>Embryophyta</taxon>
        <taxon>Tracheophyta</taxon>
        <taxon>Spermatophyta</taxon>
        <taxon>Magnoliopsida</taxon>
        <taxon>eudicotyledons</taxon>
        <taxon>Gunneridae</taxon>
        <taxon>Pentapetalae</taxon>
        <taxon>asterids</taxon>
        <taxon>Ericales</taxon>
        <taxon>Actinidiaceae</taxon>
        <taxon>Actinidia</taxon>
    </lineage>
</organism>
<evidence type="ECO:0000313" key="6">
    <source>
        <dbReference type="EMBL" id="GFY95039.1"/>
    </source>
</evidence>
<dbReference type="InterPro" id="IPR012677">
    <property type="entry name" value="Nucleotide-bd_a/b_plait_sf"/>
</dbReference>
<dbReference type="InterPro" id="IPR050825">
    <property type="entry name" value="RBM42_RBP45_47-like"/>
</dbReference>
<reference evidence="6 7" key="1">
    <citation type="submission" date="2019-07" db="EMBL/GenBank/DDBJ databases">
        <title>De Novo Assembly of kiwifruit Actinidia rufa.</title>
        <authorList>
            <person name="Sugita-Konishi S."/>
            <person name="Sato K."/>
            <person name="Mori E."/>
            <person name="Abe Y."/>
            <person name="Kisaki G."/>
            <person name="Hamano K."/>
            <person name="Suezawa K."/>
            <person name="Otani M."/>
            <person name="Fukuda T."/>
            <person name="Manabe T."/>
            <person name="Gomi K."/>
            <person name="Tabuchi M."/>
            <person name="Akimitsu K."/>
            <person name="Kataoka I."/>
        </authorList>
    </citation>
    <scope>NUCLEOTIDE SEQUENCE [LARGE SCALE GENOMIC DNA]</scope>
    <source>
        <strain evidence="7">cv. Fuchu</strain>
    </source>
</reference>
<dbReference type="InterPro" id="IPR035979">
    <property type="entry name" value="RBD_domain_sf"/>
</dbReference>
<dbReference type="PANTHER" id="PTHR47640:SF9">
    <property type="entry name" value="POLYADENYLATE-BINDING PROTEIN RBP47B"/>
    <property type="match status" value="1"/>
</dbReference>
<keyword evidence="2 3" id="KW-0694">RNA-binding</keyword>
<proteinExistence type="predicted"/>
<sequence length="183" mass="20833">MAMQYPAAAMVMQHQMMYPQQHHYMPYHHQPYQQPQQQQQQQQQQPQQQQQSQSQIQGLGDENRTIWVGDLQQWMDEAYLNSCFLHTGEVSTVKVIRNKQTAGQSESMGFVEFLSHAAAEKVLAEFQCTGTVMPNTEQTFRLNGLPSARVTSTWIILVGSDLSMFVGDLAPDVTDNNIARNIC</sequence>
<comment type="caution">
    <text evidence="6">The sequence shown here is derived from an EMBL/GenBank/DDBJ whole genome shotgun (WGS) entry which is preliminary data.</text>
</comment>
<evidence type="ECO:0000256" key="3">
    <source>
        <dbReference type="PROSITE-ProRule" id="PRU00176"/>
    </source>
</evidence>
<feature type="compositionally biased region" description="Low complexity" evidence="4">
    <location>
        <begin position="30"/>
        <end position="55"/>
    </location>
</feature>
<dbReference type="SUPFAM" id="SSF54928">
    <property type="entry name" value="RNA-binding domain, RBD"/>
    <property type="match status" value="1"/>
</dbReference>
<dbReference type="PROSITE" id="PS50102">
    <property type="entry name" value="RRM"/>
    <property type="match status" value="1"/>
</dbReference>
<name>A0A7J0F9Y9_9ERIC</name>
<dbReference type="GO" id="GO:0005829">
    <property type="term" value="C:cytosol"/>
    <property type="evidence" value="ECO:0007669"/>
    <property type="project" value="TreeGrafter"/>
</dbReference>
<protein>
    <submittedName>
        <fullName evidence="6">RNA-binding protein 47B</fullName>
    </submittedName>
</protein>
<dbReference type="GO" id="GO:0006397">
    <property type="term" value="P:mRNA processing"/>
    <property type="evidence" value="ECO:0007669"/>
    <property type="project" value="UniProtKB-KW"/>
</dbReference>